<dbReference type="PRINTS" id="PR00633">
    <property type="entry name" value="RCCNDNSATION"/>
</dbReference>
<evidence type="ECO:0000256" key="3">
    <source>
        <dbReference type="ARBA" id="ARBA00022737"/>
    </source>
</evidence>
<feature type="domain" description="RCC1-like" evidence="5">
    <location>
        <begin position="381"/>
        <end position="761"/>
    </location>
</feature>
<name>A0ABT6PAA7_9BACT</name>
<proteinExistence type="predicted"/>
<evidence type="ECO:0000259" key="5">
    <source>
        <dbReference type="Pfam" id="PF25390"/>
    </source>
</evidence>
<dbReference type="InterPro" id="IPR058923">
    <property type="entry name" value="RCC1-like_dom"/>
</dbReference>
<reference evidence="6 7" key="1">
    <citation type="submission" date="2023-04" db="EMBL/GenBank/DDBJ databases">
        <title>The genome sequence of Polyangium sorediatum DSM14670.</title>
        <authorList>
            <person name="Zhang X."/>
        </authorList>
    </citation>
    <scope>NUCLEOTIDE SEQUENCE [LARGE SCALE GENOMIC DNA]</scope>
    <source>
        <strain evidence="6 7">DSM 14670</strain>
    </source>
</reference>
<keyword evidence="2" id="KW-0732">Signal</keyword>
<keyword evidence="4" id="KW-1015">Disulfide bond</keyword>
<dbReference type="Pfam" id="PF25390">
    <property type="entry name" value="WD40_RLD"/>
    <property type="match status" value="1"/>
</dbReference>
<dbReference type="Proteomes" id="UP001160301">
    <property type="component" value="Unassembled WGS sequence"/>
</dbReference>
<dbReference type="SUPFAM" id="SSF50985">
    <property type="entry name" value="RCC1/BLIP-II"/>
    <property type="match status" value="1"/>
</dbReference>
<keyword evidence="3" id="KW-0677">Repeat</keyword>
<gene>
    <name evidence="6" type="ORF">QHF89_48550</name>
</gene>
<evidence type="ECO:0000313" key="6">
    <source>
        <dbReference type="EMBL" id="MDI1437454.1"/>
    </source>
</evidence>
<dbReference type="EMBL" id="JARZHI010000127">
    <property type="protein sequence ID" value="MDI1437454.1"/>
    <property type="molecule type" value="Genomic_DNA"/>
</dbReference>
<dbReference type="PANTHER" id="PTHR45982">
    <property type="entry name" value="REGULATOR OF CHROMOSOME CONDENSATION"/>
    <property type="match status" value="1"/>
</dbReference>
<sequence>MAALALLLVGCDVAAGIDKGVARSPLDCDTDTYCKTLETACRTSMGCLEYRCAFEDAPLGTRLVEQVVGDCVEQACDGEGGVIAVPVAEDALDDENACTKDFCAGTTVEHQPLDSAPCYSGPPGTNGKGICTAGTRACENGKPTGSCVGEVVPRAEGEACDGQIRDEDCDGQINEEGEGCVCVPGAIEACYTGDPTTKGVGACKAGKRGCAEDGRGYGACAGEVTPMAETCDPEGHDEDCDGQINEDGEGCVCGDGFHSVGEACDDGNLDSTDACTSACALPLCGDGFAQPGSGEQCDDENADNTDACTDACKLAACGDGFVQPVAGEQCDDGDATDDGPCLASCKPTVVRLFAGNFRTCAAFRDGRVKCWGFNGTTPLDGPLGLGDMQSRGDEPGEMGSALPVVELGAGNEAVSIAMGSALSAGHTCALLAGGRVKCWGMNGTGQLGLGDMQSRGDEPGEMGDALPEVDFGIGATAIAVAAGSQHTCAVLEGGALKCWGNNESGQLGAGDVLSRGDAPGEMGAALPVVNLGAGKKVVAVTAGMGHTCVVLDDGHVKCWGNNWTGQLGLGDTQGRGDEPGEMGDALPEVDLGTGAKAISVTAGEYHTCALLDDGRVKCWGYNLEGQLGIGIGYILAFGNGPGQMGDALPAVDLGTGEKAIALDAGRHHNCALLESRRVKCWGFNGSGQLGIGHSDSIGYLSETMGENLPEVDLGAKRTVAALSVGAMHTCALFEDGNLKCWGAGGALGLGDLDERGSNPRHMGDSLPLVIPW</sequence>
<dbReference type="NCBIfam" id="TIGR02232">
    <property type="entry name" value="myxo_disulf_rpt"/>
    <property type="match status" value="2"/>
</dbReference>
<dbReference type="InterPro" id="IPR000408">
    <property type="entry name" value="Reg_chr_condens"/>
</dbReference>
<dbReference type="PROSITE" id="PS50012">
    <property type="entry name" value="RCC1_3"/>
    <property type="match status" value="5"/>
</dbReference>
<keyword evidence="1" id="KW-0344">Guanine-nucleotide releasing factor</keyword>
<protein>
    <recommendedName>
        <fullName evidence="5">RCC1-like domain-containing protein</fullName>
    </recommendedName>
</protein>
<dbReference type="InterPro" id="IPR011936">
    <property type="entry name" value="Myxo_disulph_rpt"/>
</dbReference>
<organism evidence="6 7">
    <name type="scientific">Polyangium sorediatum</name>
    <dbReference type="NCBI Taxonomy" id="889274"/>
    <lineage>
        <taxon>Bacteria</taxon>
        <taxon>Pseudomonadati</taxon>
        <taxon>Myxococcota</taxon>
        <taxon>Polyangia</taxon>
        <taxon>Polyangiales</taxon>
        <taxon>Polyangiaceae</taxon>
        <taxon>Polyangium</taxon>
    </lineage>
</organism>
<keyword evidence="7" id="KW-1185">Reference proteome</keyword>
<dbReference type="InterPro" id="IPR009091">
    <property type="entry name" value="RCC1/BLIP-II"/>
</dbReference>
<dbReference type="Pfam" id="PF13540">
    <property type="entry name" value="RCC1_2"/>
    <property type="match status" value="1"/>
</dbReference>
<dbReference type="PANTHER" id="PTHR45982:SF1">
    <property type="entry name" value="REGULATOR OF CHROMOSOME CONDENSATION"/>
    <property type="match status" value="1"/>
</dbReference>
<dbReference type="InterPro" id="IPR051553">
    <property type="entry name" value="Ran_GTPase-activating"/>
</dbReference>
<evidence type="ECO:0000256" key="1">
    <source>
        <dbReference type="ARBA" id="ARBA00022658"/>
    </source>
</evidence>
<evidence type="ECO:0000313" key="7">
    <source>
        <dbReference type="Proteomes" id="UP001160301"/>
    </source>
</evidence>
<evidence type="ECO:0000256" key="4">
    <source>
        <dbReference type="ARBA" id="ARBA00023157"/>
    </source>
</evidence>
<dbReference type="Gene3D" id="2.130.10.30">
    <property type="entry name" value="Regulator of chromosome condensation 1/beta-lactamase-inhibitor protein II"/>
    <property type="match status" value="2"/>
</dbReference>
<evidence type="ECO:0000256" key="2">
    <source>
        <dbReference type="ARBA" id="ARBA00022729"/>
    </source>
</evidence>
<accession>A0ABT6PAA7</accession>
<dbReference type="RefSeq" id="WP_284721956.1">
    <property type="nucleotide sequence ID" value="NZ_JARZHI010000127.1"/>
</dbReference>
<comment type="caution">
    <text evidence="6">The sequence shown here is derived from an EMBL/GenBank/DDBJ whole genome shotgun (WGS) entry which is preliminary data.</text>
</comment>